<dbReference type="EMBL" id="CM038913">
    <property type="protein sequence ID" value="KAH9556733.1"/>
    <property type="molecule type" value="Genomic_DNA"/>
</dbReference>
<reference evidence="2" key="1">
    <citation type="journal article" date="2022" name="New Phytol.">
        <title>Phylogenomic structure and speciation in an emerging model: the Sphagnum magellanicum complex (Bryophyta).</title>
        <authorList>
            <person name="Shaw A.J."/>
            <person name="Piatkowski B."/>
            <person name="Duffy A.M."/>
            <person name="Aguero B."/>
            <person name="Imwattana K."/>
            <person name="Nieto-Lugilde M."/>
            <person name="Healey A."/>
            <person name="Weston D.J."/>
            <person name="Patel M.N."/>
            <person name="Schmutz J."/>
            <person name="Grimwood J."/>
            <person name="Yavitt J.B."/>
            <person name="Hassel K."/>
            <person name="Stenoien H.K."/>
            <person name="Flatberg K.I."/>
            <person name="Bickford C.P."/>
            <person name="Hicks K.A."/>
        </authorList>
    </citation>
    <scope>NUCLEOTIDE SEQUENCE [LARGE SCALE GENOMIC DNA]</scope>
</reference>
<evidence type="ECO:0000313" key="1">
    <source>
        <dbReference type="EMBL" id="KAH9556733.1"/>
    </source>
</evidence>
<comment type="caution">
    <text evidence="1">The sequence shown here is derived from an EMBL/GenBank/DDBJ whole genome shotgun (WGS) entry which is preliminary data.</text>
</comment>
<accession>A0ACB8HKM7</accession>
<proteinExistence type="predicted"/>
<organism evidence="1 2">
    <name type="scientific">Sphagnum magellanicum</name>
    <dbReference type="NCBI Taxonomy" id="128215"/>
    <lineage>
        <taxon>Eukaryota</taxon>
        <taxon>Viridiplantae</taxon>
        <taxon>Streptophyta</taxon>
        <taxon>Embryophyta</taxon>
        <taxon>Bryophyta</taxon>
        <taxon>Sphagnophytina</taxon>
        <taxon>Sphagnopsida</taxon>
        <taxon>Sphagnales</taxon>
        <taxon>Sphagnaceae</taxon>
        <taxon>Sphagnum</taxon>
    </lineage>
</organism>
<sequence length="1585" mass="171375">MKPDTPIDFAIFQLTPTRTRCELLVVCGTESERLAMGLLKPYLEHLKAAEEQVAKGGYSIKLEPPPEYINGIKMEVPWFTKGLMERFVRFVSTPELLERVSIVELELSQIEEAINLQSNDCSAGDMPGFKSSPTTPPSGTKTSLPLSFDKPGMTPSPKSRRESLEGGETPEAPETSKRRLLRAMDARRLALQKEQGMAFARAGAAGFDMQYLAHLSVFADCFGATRLGDACAKFMALCNKRKEAILWMEEMELATAEAAVFAPTPPHVISKDQYMDMWKDAQGGEADILHVEEVGSNVSRSSPIGEDTAGPGLPRSDVHYSRRSIPFDLHTGLAAGTSPNWTGETNGEYLSRGQDRFNYPGYDDAYDQAMAERGYSEDGTFPVNGGRSRWKRDVGDYHPEYHMFHSPQAVQVNDGVGYIDSNRTQLQWSPSQGQGSDHHWHSTPGHTNNGPGYVHPGELNVHPNMECEYGHIISQGERKQNMMAGIRTSGDALPSASAMEGMVSDHGSLSGTEPDGPFPSHSKHLAKHSTSPNMSSSSPLRRVQVGRSGMRQSGVVVIRNINYFTNPSENAEKSTVKDYSEASESLDETDSAVGDEDDGPKLRGRGNLSVKDAISLFEVKRRGSLDSTKTRVSKQGICRDSTDNVGSEKPVLRRWSSTAAELASEPCTTSEKSDQLNGSDNSSGTDMEAEAHMSVQTSKNPGSSAPLEEVFILPDRHANCLLQTCYSGTDSNFVQPLGTHPDDMFMIPKRSRQTSGTDKLLEVNQYHEMVLIDKSELTDESFIMPARVQAQELSALGWRSELHLDSEITSNQGNTMQSEQMTPAPEELFMMSDSQGGRKSMGWSSVVNHNVECLAGDVAFQKSEVAANANGNVPSSKDPKGDKKLKDQAGSRKVEKRKQELLARHARHSDKYAPSADAVLRAEKLRAFKAELARSKKEKEEEERKRLEALRAMRRERIAARSSPAPAARTSRASLCQLSSPKSSAVARHSPQKSTTRLLRGSVSNLAPAALPKSSQIFQRRASTVPSTASNPLSKSVPSFAAFRKENTKPSAVRSSSAFDRGSLMKNNSVPPRRASTAPLEANRGQPSGSRSSSTLANPADKKRLSSFGTRKSVSGFKTELSQEVQNSVRGKVSKAVGVEQKELATKMTKRVSATPTAALNTKPFLRKGRGTTQGAMPAARKLKAVSAADSVKVPNRTPPVPLRSPVQDFSVEALPSFQDLNPTPEASHDLVTEDTNERAGVEPAFVPTHASSDVMQAAPCMPIEVGSVDLVPDTDINVDSPYAVSPESVKAPIEDYVAPCVPETLESHVNGQTLSPEFVVAGDEVLSSFTSTAAEQSPAHSQTNGSALTSSSPLAYIAPPAMMSSSPISTSTQAQSAPAEVCSVPLVMVTDSSPKHNNSIPIVSSSVDALQSLPVPQASLSPEEVGNTSSSGHLQKLSGSSEKLVLTHDKGIKESPRGLRKLLKFRRKSRDSSSHANDWRSASATSQGDEDIEATSEAGFLEAVVRMDKGRRFGSKSSRRASLPSNMSIDIDNESSSGSTMRNSVSTPPSDSKMLDCKSSGGSSGKASRSFFAAFRSKSNEPKS</sequence>
<keyword evidence="2" id="KW-1185">Reference proteome</keyword>
<gene>
    <name evidence="1" type="ORF">CY35_07G046200</name>
</gene>
<evidence type="ECO:0000313" key="2">
    <source>
        <dbReference type="Proteomes" id="UP000828922"/>
    </source>
</evidence>
<protein>
    <submittedName>
        <fullName evidence="1">Uncharacterized protein</fullName>
    </submittedName>
</protein>
<dbReference type="Proteomes" id="UP000828922">
    <property type="component" value="Linkage Group LG07"/>
</dbReference>
<name>A0ACB8HKM7_9BRYO</name>